<reference evidence="2" key="1">
    <citation type="journal article" date="2022" name="Plant J.">
        <title>Strategies of tolerance reflected in two North American maple genomes.</title>
        <authorList>
            <person name="McEvoy S.L."/>
            <person name="Sezen U.U."/>
            <person name="Trouern-Trend A."/>
            <person name="McMahon S.M."/>
            <person name="Schaberg P.G."/>
            <person name="Yang J."/>
            <person name="Wegrzyn J.L."/>
            <person name="Swenson N.G."/>
        </authorList>
    </citation>
    <scope>NUCLEOTIDE SEQUENCE</scope>
    <source>
        <strain evidence="2">NS2018</strain>
    </source>
</reference>
<name>A0AA39SHR4_ACESA</name>
<feature type="compositionally biased region" description="Polar residues" evidence="1">
    <location>
        <begin position="31"/>
        <end position="47"/>
    </location>
</feature>
<organism evidence="2 3">
    <name type="scientific">Acer saccharum</name>
    <name type="common">Sugar maple</name>
    <dbReference type="NCBI Taxonomy" id="4024"/>
    <lineage>
        <taxon>Eukaryota</taxon>
        <taxon>Viridiplantae</taxon>
        <taxon>Streptophyta</taxon>
        <taxon>Embryophyta</taxon>
        <taxon>Tracheophyta</taxon>
        <taxon>Spermatophyta</taxon>
        <taxon>Magnoliopsida</taxon>
        <taxon>eudicotyledons</taxon>
        <taxon>Gunneridae</taxon>
        <taxon>Pentapetalae</taxon>
        <taxon>rosids</taxon>
        <taxon>malvids</taxon>
        <taxon>Sapindales</taxon>
        <taxon>Sapindaceae</taxon>
        <taxon>Hippocastanoideae</taxon>
        <taxon>Acereae</taxon>
        <taxon>Acer</taxon>
    </lineage>
</organism>
<dbReference type="AlphaFoldDB" id="A0AA39SHR4"/>
<evidence type="ECO:0000313" key="2">
    <source>
        <dbReference type="EMBL" id="KAK0591768.1"/>
    </source>
</evidence>
<dbReference type="EMBL" id="JAUESC010000380">
    <property type="protein sequence ID" value="KAK0591768.1"/>
    <property type="molecule type" value="Genomic_DNA"/>
</dbReference>
<evidence type="ECO:0000313" key="3">
    <source>
        <dbReference type="Proteomes" id="UP001168877"/>
    </source>
</evidence>
<accession>A0AA39SHR4</accession>
<proteinExistence type="predicted"/>
<feature type="region of interest" description="Disordered" evidence="1">
    <location>
        <begin position="30"/>
        <end position="49"/>
    </location>
</feature>
<dbReference type="Proteomes" id="UP001168877">
    <property type="component" value="Unassembled WGS sequence"/>
</dbReference>
<evidence type="ECO:0000256" key="1">
    <source>
        <dbReference type="SAM" id="MobiDB-lite"/>
    </source>
</evidence>
<gene>
    <name evidence="2" type="ORF">LWI29_007659</name>
</gene>
<protein>
    <submittedName>
        <fullName evidence="2">Uncharacterized protein</fullName>
    </submittedName>
</protein>
<keyword evidence="3" id="KW-1185">Reference proteome</keyword>
<comment type="caution">
    <text evidence="2">The sequence shown here is derived from an EMBL/GenBank/DDBJ whole genome shotgun (WGS) entry which is preliminary data.</text>
</comment>
<sequence>MLLRTIKRLEDKRQRQRLLRAEMDVDGCEKPTQSLISGASDTYRQGTASSQFQSRSSFASAFTEKMEENNNCRAFDKE</sequence>
<reference evidence="2" key="2">
    <citation type="submission" date="2023-06" db="EMBL/GenBank/DDBJ databases">
        <authorList>
            <person name="Swenson N.G."/>
            <person name="Wegrzyn J.L."/>
            <person name="Mcevoy S.L."/>
        </authorList>
    </citation>
    <scope>NUCLEOTIDE SEQUENCE</scope>
    <source>
        <strain evidence="2">NS2018</strain>
        <tissue evidence="2">Leaf</tissue>
    </source>
</reference>